<accession>A0A2A6UUK0</accession>
<dbReference type="EMBL" id="MBIN01000042">
    <property type="protein sequence ID" value="PDX08431.1"/>
    <property type="molecule type" value="Genomic_DNA"/>
</dbReference>
<protein>
    <submittedName>
        <fullName evidence="2">Sodium:calcium antiporter</fullName>
    </submittedName>
</protein>
<name>A0A2A6UUK0_HELPX</name>
<dbReference type="AlphaFoldDB" id="A0A2A6UUK0"/>
<evidence type="ECO:0000256" key="1">
    <source>
        <dbReference type="SAM" id="Coils"/>
    </source>
</evidence>
<evidence type="ECO:0000313" key="3">
    <source>
        <dbReference type="Proteomes" id="UP000220501"/>
    </source>
</evidence>
<organism evidence="2 3">
    <name type="scientific">Helicobacter pylori</name>
    <name type="common">Campylobacter pylori</name>
    <dbReference type="NCBI Taxonomy" id="210"/>
    <lineage>
        <taxon>Bacteria</taxon>
        <taxon>Pseudomonadati</taxon>
        <taxon>Campylobacterota</taxon>
        <taxon>Epsilonproteobacteria</taxon>
        <taxon>Campylobacterales</taxon>
        <taxon>Helicobacteraceae</taxon>
        <taxon>Helicobacter</taxon>
    </lineage>
</organism>
<proteinExistence type="predicted"/>
<evidence type="ECO:0000313" key="2">
    <source>
        <dbReference type="EMBL" id="PDX08431.1"/>
    </source>
</evidence>
<gene>
    <name evidence="2" type="ORF">BB406_05445</name>
</gene>
<sequence length="276" mass="32669">MKQSLREQKLLKILENDVLTILDSFSNYLFELREELDFIEEEMEGEITEQNLTALYDFSNFLEDHVNVFYENVLNIDDVKTEHLYSGLIDSLNANLHFVKSFLSNQDLDFRFFKEINEGQDPQKTLSRLIPLQSGKNDASSFKANNSFVSLVYVYAYFMLETIRQSYRILRLLEKPINNNISEDMQSDIENFFVQANFLEYYVQNKIYPTNHAYDFTHLIMDSIIPNWIQTDMSVEAKKKELFEKYFQNIDEVTNKMLDQENQNKKQRLSGVNALE</sequence>
<dbReference type="RefSeq" id="WP_078244934.1">
    <property type="nucleotide sequence ID" value="NZ_CP071936.1"/>
</dbReference>
<keyword evidence="1" id="KW-0175">Coiled coil</keyword>
<feature type="coiled-coil region" evidence="1">
    <location>
        <begin position="22"/>
        <end position="49"/>
    </location>
</feature>
<reference evidence="2 3" key="1">
    <citation type="journal article" date="2017" name="Gut Pathog.">
        <title>Phylogenomics of Colombian Helicobacter pylori isolates.</title>
        <authorList>
            <person name="Gutierrez-Escobar A.J."/>
            <person name="Trujillo E."/>
            <person name="Acevedo O."/>
            <person name="Bravo M.M."/>
        </authorList>
    </citation>
    <scope>NUCLEOTIDE SEQUENCE [LARGE SCALE GENOMIC DNA]</scope>
    <source>
        <strain evidence="2 3">22366</strain>
    </source>
</reference>
<dbReference type="Proteomes" id="UP000220501">
    <property type="component" value="Unassembled WGS sequence"/>
</dbReference>
<comment type="caution">
    <text evidence="2">The sequence shown here is derived from an EMBL/GenBank/DDBJ whole genome shotgun (WGS) entry which is preliminary data.</text>
</comment>